<dbReference type="OrthoDB" id="10262490at2759"/>
<dbReference type="GO" id="GO:0005730">
    <property type="term" value="C:nucleolus"/>
    <property type="evidence" value="ECO:0007669"/>
    <property type="project" value="TreeGrafter"/>
</dbReference>
<evidence type="ECO:0000313" key="6">
    <source>
        <dbReference type="Proteomes" id="UP000410492"/>
    </source>
</evidence>
<evidence type="ECO:0000256" key="2">
    <source>
        <dbReference type="ARBA" id="ARBA00039784"/>
    </source>
</evidence>
<dbReference type="SUPFAM" id="SSF57716">
    <property type="entry name" value="Glucocorticoid receptor-like (DNA-binding domain)"/>
    <property type="match status" value="1"/>
</dbReference>
<dbReference type="InterPro" id="IPR000988">
    <property type="entry name" value="Ribosomal_eL24-rel_N"/>
</dbReference>
<evidence type="ECO:0000256" key="1">
    <source>
        <dbReference type="ARBA" id="ARBA00005647"/>
    </source>
</evidence>
<sequence>MSSNYGTALSHIILAGTGVYCYLAVKDSPYFFAQCSFGVIVANSLIGLWRWGNPSYGQDADGLYRLTSFVQDVVALPFIACEAWMNYGFGREIALADALLSLSPLILYLGKNDCGDLIDTVVASNAVIIGVLSFLHQNYFESTSRLGYNAYRNVLFLLVKNISWARHPIFKFCRSKCHAAFKKKKNPRKVKWTKAYRKTVGKELAIDPSFEFEKRRNIPVKYDREMWTKAVDAMKKVESIKQKRQGTYIMQRLRKGRELEQERDIKEVQRDLSLIRSPAVGLKERKQAEAMAEDTRDSEDEKEEMEGVVEYGGEHQQQQRFNAASAAFSLRHMEAAYGALPSHILSHLQPQFLHPCLSLGSGAGAFRPLTDFKQLPPPSAFAPPKCLKIETSSESIHSSMHQQQHSGGSSGGGTGGGGGIFSPGEERLMGPSPRTDSCSPGSASLSPQSQTAVKEESLDAQLSEDGGEGGGYRQGDGEGSGSPTPPTPEEHHRAFR</sequence>
<organism evidence="5 6">
    <name type="scientific">Callosobruchus maculatus</name>
    <name type="common">Southern cowpea weevil</name>
    <name type="synonym">Pulse bruchid</name>
    <dbReference type="NCBI Taxonomy" id="64391"/>
    <lineage>
        <taxon>Eukaryota</taxon>
        <taxon>Metazoa</taxon>
        <taxon>Ecdysozoa</taxon>
        <taxon>Arthropoda</taxon>
        <taxon>Hexapoda</taxon>
        <taxon>Insecta</taxon>
        <taxon>Pterygota</taxon>
        <taxon>Neoptera</taxon>
        <taxon>Endopterygota</taxon>
        <taxon>Coleoptera</taxon>
        <taxon>Polyphaga</taxon>
        <taxon>Cucujiformia</taxon>
        <taxon>Chrysomeloidea</taxon>
        <taxon>Chrysomelidae</taxon>
        <taxon>Bruchinae</taxon>
        <taxon>Bruchini</taxon>
        <taxon>Callosobruchus</taxon>
    </lineage>
</organism>
<evidence type="ECO:0000313" key="5">
    <source>
        <dbReference type="EMBL" id="VEN42661.1"/>
    </source>
</evidence>
<feature type="domain" description="Large ribosomal subunit protein eL24-related N-terminal" evidence="4">
    <location>
        <begin position="169"/>
        <end position="204"/>
    </location>
</feature>
<feature type="compositionally biased region" description="Gly residues" evidence="3">
    <location>
        <begin position="468"/>
        <end position="480"/>
    </location>
</feature>
<dbReference type="Proteomes" id="UP000410492">
    <property type="component" value="Unassembled WGS sequence"/>
</dbReference>
<comment type="similarity">
    <text evidence="1">Belongs to the eukaryotic ribosomal protein eL24 family.</text>
</comment>
<feature type="region of interest" description="Disordered" evidence="3">
    <location>
        <begin position="393"/>
        <end position="496"/>
    </location>
</feature>
<gene>
    <name evidence="5" type="ORF">CALMAC_LOCUS6062</name>
</gene>
<dbReference type="Gene3D" id="2.30.170.20">
    <property type="entry name" value="Ribosomal protein L24e"/>
    <property type="match status" value="1"/>
</dbReference>
<feature type="compositionally biased region" description="Polar residues" evidence="3">
    <location>
        <begin position="434"/>
        <end position="452"/>
    </location>
</feature>
<dbReference type="PANTHER" id="PTHR10792:SF8">
    <property type="entry name" value="RIBOSOME BIOGENESIS PROTEIN RLP24-RELATED"/>
    <property type="match status" value="1"/>
</dbReference>
<feature type="non-terminal residue" evidence="5">
    <location>
        <position position="496"/>
    </location>
</feature>
<accession>A0A653C487</accession>
<dbReference type="PANTHER" id="PTHR10792">
    <property type="entry name" value="60S RIBOSOMAL PROTEIN L24"/>
    <property type="match status" value="1"/>
</dbReference>
<evidence type="ECO:0000259" key="4">
    <source>
        <dbReference type="Pfam" id="PF01246"/>
    </source>
</evidence>
<dbReference type="AlphaFoldDB" id="A0A653C487"/>
<keyword evidence="6" id="KW-1185">Reference proteome</keyword>
<dbReference type="Pfam" id="PF01246">
    <property type="entry name" value="Ribosomal_L24e"/>
    <property type="match status" value="1"/>
</dbReference>
<proteinExistence type="inferred from homology"/>
<feature type="compositionally biased region" description="Gly residues" evidence="3">
    <location>
        <begin position="408"/>
        <end position="421"/>
    </location>
</feature>
<dbReference type="InterPro" id="IPR056366">
    <property type="entry name" value="Ribosomal_eL24"/>
</dbReference>
<dbReference type="EMBL" id="CAACVG010006938">
    <property type="protein sequence ID" value="VEN42661.1"/>
    <property type="molecule type" value="Genomic_DNA"/>
</dbReference>
<name>A0A653C487_CALMS</name>
<reference evidence="5 6" key="1">
    <citation type="submission" date="2019-01" db="EMBL/GenBank/DDBJ databases">
        <authorList>
            <person name="Sayadi A."/>
        </authorList>
    </citation>
    <scope>NUCLEOTIDE SEQUENCE [LARGE SCALE GENOMIC DNA]</scope>
</reference>
<dbReference type="InterPro" id="IPR038630">
    <property type="entry name" value="L24e/L24_sf"/>
</dbReference>
<evidence type="ECO:0000256" key="3">
    <source>
        <dbReference type="SAM" id="MobiDB-lite"/>
    </source>
</evidence>
<dbReference type="GO" id="GO:0003735">
    <property type="term" value="F:structural constituent of ribosome"/>
    <property type="evidence" value="ECO:0007669"/>
    <property type="project" value="InterPro"/>
</dbReference>
<dbReference type="GO" id="GO:0042273">
    <property type="term" value="P:ribosomal large subunit biogenesis"/>
    <property type="evidence" value="ECO:0007669"/>
    <property type="project" value="TreeGrafter"/>
</dbReference>
<feature type="compositionally biased region" description="Low complexity" evidence="3">
    <location>
        <begin position="393"/>
        <end position="407"/>
    </location>
</feature>
<protein>
    <recommendedName>
        <fullName evidence="2">Probable ribosome biogenesis protein RLP24</fullName>
    </recommendedName>
</protein>